<evidence type="ECO:0008006" key="7">
    <source>
        <dbReference type="Google" id="ProtNLM"/>
    </source>
</evidence>
<dbReference type="AlphaFoldDB" id="A0AAU9KDY8"/>
<proteinExistence type="predicted"/>
<gene>
    <name evidence="5" type="ORF">BSTOLATCC_MIC55609</name>
</gene>
<dbReference type="GO" id="GO:0020037">
    <property type="term" value="F:heme binding"/>
    <property type="evidence" value="ECO:0007669"/>
    <property type="project" value="InterPro"/>
</dbReference>
<evidence type="ECO:0000313" key="6">
    <source>
        <dbReference type="Proteomes" id="UP001162131"/>
    </source>
</evidence>
<evidence type="ECO:0000313" key="5">
    <source>
        <dbReference type="EMBL" id="CAG9332155.1"/>
    </source>
</evidence>
<evidence type="ECO:0000256" key="3">
    <source>
        <dbReference type="ARBA" id="ARBA00022723"/>
    </source>
</evidence>
<evidence type="ECO:0000256" key="1">
    <source>
        <dbReference type="ARBA" id="ARBA00022448"/>
    </source>
</evidence>
<evidence type="ECO:0000256" key="4">
    <source>
        <dbReference type="ARBA" id="ARBA00023004"/>
    </source>
</evidence>
<keyword evidence="2" id="KW-0349">Heme</keyword>
<dbReference type="EMBL" id="CAJZBQ010000054">
    <property type="protein sequence ID" value="CAG9332155.1"/>
    <property type="molecule type" value="Genomic_DNA"/>
</dbReference>
<dbReference type="Proteomes" id="UP001162131">
    <property type="component" value="Unassembled WGS sequence"/>
</dbReference>
<keyword evidence="6" id="KW-1185">Reference proteome</keyword>
<dbReference type="CDD" id="cd00454">
    <property type="entry name" value="TrHb1_N"/>
    <property type="match status" value="1"/>
</dbReference>
<organism evidence="5 6">
    <name type="scientific">Blepharisma stoltei</name>
    <dbReference type="NCBI Taxonomy" id="1481888"/>
    <lineage>
        <taxon>Eukaryota</taxon>
        <taxon>Sar</taxon>
        <taxon>Alveolata</taxon>
        <taxon>Ciliophora</taxon>
        <taxon>Postciliodesmatophora</taxon>
        <taxon>Heterotrichea</taxon>
        <taxon>Heterotrichida</taxon>
        <taxon>Blepharismidae</taxon>
        <taxon>Blepharisma</taxon>
    </lineage>
</organism>
<comment type="caution">
    <text evidence="5">The sequence shown here is derived from an EMBL/GenBank/DDBJ whole genome shotgun (WGS) entry which is preliminary data.</text>
</comment>
<sequence length="118" mass="13407">MASIYDKIGGLPSLVAVIDRLYSKVLADPITGPAFEGRDLDRVKRYQVEMFGVIMGGGLLYTGRGMSTTHKGLRIQKQQFDVFCRYLLETLEELNLDQESKDIIMRFVTEMEGKIVNR</sequence>
<keyword evidence="1" id="KW-0813">Transport</keyword>
<dbReference type="Gene3D" id="1.10.490.10">
    <property type="entry name" value="Globins"/>
    <property type="match status" value="1"/>
</dbReference>
<dbReference type="InterPro" id="IPR009050">
    <property type="entry name" value="Globin-like_sf"/>
</dbReference>
<dbReference type="SUPFAM" id="SSF46458">
    <property type="entry name" value="Globin-like"/>
    <property type="match status" value="1"/>
</dbReference>
<protein>
    <recommendedName>
        <fullName evidence="7">Group 1 truncated hemoglobin</fullName>
    </recommendedName>
</protein>
<dbReference type="InterPro" id="IPR012292">
    <property type="entry name" value="Globin/Proto"/>
</dbReference>
<accession>A0AAU9KDY8</accession>
<dbReference type="InterPro" id="IPR001486">
    <property type="entry name" value="Hemoglobin_trunc"/>
</dbReference>
<keyword evidence="3" id="KW-0479">Metal-binding</keyword>
<name>A0AAU9KDY8_9CILI</name>
<dbReference type="GO" id="GO:0046872">
    <property type="term" value="F:metal ion binding"/>
    <property type="evidence" value="ECO:0007669"/>
    <property type="project" value="UniProtKB-KW"/>
</dbReference>
<keyword evidence="4" id="KW-0408">Iron</keyword>
<dbReference type="Pfam" id="PF01152">
    <property type="entry name" value="Bac_globin"/>
    <property type="match status" value="1"/>
</dbReference>
<dbReference type="GO" id="GO:0019825">
    <property type="term" value="F:oxygen binding"/>
    <property type="evidence" value="ECO:0007669"/>
    <property type="project" value="InterPro"/>
</dbReference>
<reference evidence="5" key="1">
    <citation type="submission" date="2021-09" db="EMBL/GenBank/DDBJ databases">
        <authorList>
            <consortium name="AG Swart"/>
            <person name="Singh M."/>
            <person name="Singh A."/>
            <person name="Seah K."/>
            <person name="Emmerich C."/>
        </authorList>
    </citation>
    <scope>NUCLEOTIDE SEQUENCE</scope>
    <source>
        <strain evidence="5">ATCC30299</strain>
    </source>
</reference>
<evidence type="ECO:0000256" key="2">
    <source>
        <dbReference type="ARBA" id="ARBA00022617"/>
    </source>
</evidence>